<dbReference type="EMBL" id="LIYF01000006">
    <property type="protein sequence ID" value="KZK08071.1"/>
    <property type="molecule type" value="Genomic_DNA"/>
</dbReference>
<dbReference type="RefSeq" id="WP_231105798.1">
    <property type="nucleotide sequence ID" value="NZ_LIYF01000006.1"/>
</dbReference>
<gene>
    <name evidence="2" type="ORF">AB996_0368</name>
</gene>
<organism evidence="2 3">
    <name type="scientific">Lactococcus lactis subsp. cremoris</name>
    <name type="common">Streptococcus cremoris</name>
    <dbReference type="NCBI Taxonomy" id="1359"/>
    <lineage>
        <taxon>Bacteria</taxon>
        <taxon>Bacillati</taxon>
        <taxon>Bacillota</taxon>
        <taxon>Bacilli</taxon>
        <taxon>Lactobacillales</taxon>
        <taxon>Streptococcaceae</taxon>
        <taxon>Lactococcus</taxon>
    </lineage>
</organism>
<dbReference type="GO" id="GO:0005886">
    <property type="term" value="C:plasma membrane"/>
    <property type="evidence" value="ECO:0007669"/>
    <property type="project" value="TreeGrafter"/>
</dbReference>
<feature type="transmembrane region" description="Helical" evidence="1">
    <location>
        <begin position="114"/>
        <end position="134"/>
    </location>
</feature>
<feature type="transmembrane region" description="Helical" evidence="1">
    <location>
        <begin position="146"/>
        <end position="165"/>
    </location>
</feature>
<evidence type="ECO:0000256" key="1">
    <source>
        <dbReference type="SAM" id="Phobius"/>
    </source>
</evidence>
<dbReference type="Pfam" id="PF05656">
    <property type="entry name" value="DUF805"/>
    <property type="match status" value="1"/>
</dbReference>
<proteinExistence type="predicted"/>
<evidence type="ECO:0000313" key="3">
    <source>
        <dbReference type="Proteomes" id="UP000076519"/>
    </source>
</evidence>
<dbReference type="InterPro" id="IPR008523">
    <property type="entry name" value="DUF805"/>
</dbReference>
<feature type="transmembrane region" description="Helical" evidence="1">
    <location>
        <begin position="92"/>
        <end position="108"/>
    </location>
</feature>
<dbReference type="Proteomes" id="UP000076519">
    <property type="component" value="Unassembled WGS sequence"/>
</dbReference>
<dbReference type="AlphaFoldDB" id="A0A166K8A7"/>
<keyword evidence="1" id="KW-1133">Transmembrane helix</keyword>
<dbReference type="PATRIC" id="fig|1359.32.peg.280"/>
<sequence length="419" mass="45943">MLVAYQNFWRQSFDFKNRSSRSDYWWVFLINLIIYLVLMTTFLFSSGFSAALTADVDHFSAVTWLALILLIIWGFASIVPMSALAMRRTRDTGLSPFFWLVFPASLILGEFTQIWAMIISGVLAIVYLIFTLLPSKPDKIKPDSQIRGSLIVTIGLLVLIIFSVGHLPAKAEQIVYGNPTQPVVNGEMNQSFVQRFNGAVILKNDKFIIDQSKVPKNATTAELKEFNILTKNSTSIIQASIKEAETEGDNVNINTKAVVITEEFSDTEPDAQNLNMASIKQQAFYAGHVVVQTLAAKKVSKDKVDYRYEWWGTVGTSYSISGSRKIGNGLISSAKLARNAALGAGVGSFAATFAGPWGVPAKIILAGGAVILKSAATQRENALGVLNKFVLNGTAKNGLKVQIDNSMLPNGYKVTRRQP</sequence>
<name>A0A166K8A7_LACLC</name>
<keyword evidence="1" id="KW-0472">Membrane</keyword>
<dbReference type="PANTHER" id="PTHR34980:SF2">
    <property type="entry name" value="INNER MEMBRANE PROTEIN YHAH-RELATED"/>
    <property type="match status" value="1"/>
</dbReference>
<feature type="transmembrane region" description="Helical" evidence="1">
    <location>
        <begin position="64"/>
        <end position="85"/>
    </location>
</feature>
<keyword evidence="1" id="KW-0812">Transmembrane</keyword>
<reference evidence="2 3" key="1">
    <citation type="submission" date="2015-08" db="EMBL/GenBank/DDBJ databases">
        <title>Draft Genome Sequences of 11 Lactococcus lactis subspecies cremoris strains.</title>
        <authorList>
            <person name="Wels M."/>
            <person name="Backus L."/>
            <person name="Boekhorst J."/>
            <person name="Dijkstra A."/>
            <person name="Beerthuizen M."/>
            <person name="Siezen R."/>
            <person name="Bachmann H."/>
            <person name="Van Hijum S."/>
        </authorList>
    </citation>
    <scope>NUCLEOTIDE SEQUENCE [LARGE SCALE GENOMIC DNA]</scope>
    <source>
        <strain evidence="2 3">KW10</strain>
    </source>
</reference>
<dbReference type="PANTHER" id="PTHR34980">
    <property type="entry name" value="INNER MEMBRANE PROTEIN-RELATED-RELATED"/>
    <property type="match status" value="1"/>
</dbReference>
<feature type="transmembrane region" description="Helical" evidence="1">
    <location>
        <begin position="24"/>
        <end position="44"/>
    </location>
</feature>
<protein>
    <submittedName>
        <fullName evidence="2">Membrane protein</fullName>
    </submittedName>
</protein>
<comment type="caution">
    <text evidence="2">The sequence shown here is derived from an EMBL/GenBank/DDBJ whole genome shotgun (WGS) entry which is preliminary data.</text>
</comment>
<evidence type="ECO:0000313" key="2">
    <source>
        <dbReference type="EMBL" id="KZK08071.1"/>
    </source>
</evidence>
<accession>A0A166K8A7</accession>